<dbReference type="EMBL" id="BAAAGE010000003">
    <property type="protein sequence ID" value="GAA0726048.1"/>
    <property type="molecule type" value="Genomic_DNA"/>
</dbReference>
<proteinExistence type="predicted"/>
<keyword evidence="2" id="KW-1185">Reference proteome</keyword>
<dbReference type="Proteomes" id="UP001501758">
    <property type="component" value="Unassembled WGS sequence"/>
</dbReference>
<organism evidence="1 2">
    <name type="scientific">Aquimarina litoralis</name>
    <dbReference type="NCBI Taxonomy" id="584605"/>
    <lineage>
        <taxon>Bacteria</taxon>
        <taxon>Pseudomonadati</taxon>
        <taxon>Bacteroidota</taxon>
        <taxon>Flavobacteriia</taxon>
        <taxon>Flavobacteriales</taxon>
        <taxon>Flavobacteriaceae</taxon>
        <taxon>Aquimarina</taxon>
    </lineage>
</organism>
<comment type="caution">
    <text evidence="1">The sequence shown here is derived from an EMBL/GenBank/DDBJ whole genome shotgun (WGS) entry which is preliminary data.</text>
</comment>
<sequence length="189" mass="22151">MRIDNYSDNKLKHNQFSLIRVLNKMQNMNNFYKMLTISTLGLLSTASQKNHSNSIENLLVKYDNARQTRTITNKAFLNQTIKGQKFKNDKISSEKPKIQIQMLDYKQAIKIGDKYFDKLHLKRENYNLVKFENLLLFGGGNKNFKSSMWRIIYKVKRIGVKDEYFLKGGEVIFHVDIKTKTVKLIGFGE</sequence>
<accession>A0ABN1J1P8</accession>
<evidence type="ECO:0000313" key="2">
    <source>
        <dbReference type="Proteomes" id="UP001501758"/>
    </source>
</evidence>
<protein>
    <submittedName>
        <fullName evidence="1">Uncharacterized protein</fullName>
    </submittedName>
</protein>
<gene>
    <name evidence="1" type="ORF">GCM10009430_32600</name>
</gene>
<reference evidence="1 2" key="1">
    <citation type="journal article" date="2019" name="Int. J. Syst. Evol. Microbiol.">
        <title>The Global Catalogue of Microorganisms (GCM) 10K type strain sequencing project: providing services to taxonomists for standard genome sequencing and annotation.</title>
        <authorList>
            <consortium name="The Broad Institute Genomics Platform"/>
            <consortium name="The Broad Institute Genome Sequencing Center for Infectious Disease"/>
            <person name="Wu L."/>
            <person name="Ma J."/>
        </authorList>
    </citation>
    <scope>NUCLEOTIDE SEQUENCE [LARGE SCALE GENOMIC DNA]</scope>
    <source>
        <strain evidence="1 2">JCM 15974</strain>
    </source>
</reference>
<evidence type="ECO:0000313" key="1">
    <source>
        <dbReference type="EMBL" id="GAA0726048.1"/>
    </source>
</evidence>
<name>A0ABN1J1P8_9FLAO</name>